<accession>A0A6G1LL36</accession>
<sequence>MIASPSPLLELPTELRIRIYEYTLQYQGVLQRPLRASARRAFPGYVANVSLLCACKLVSQEAADVFCDVNSFRISYHHLCTCENRYPYRPFNAKRIRQLEVSNFMPRIDLPHLCEFCHDNGFGLLKSMSSLPRLRSLKVAFEDLFSFADFAPKILDRFHESANVHIQLPVLHLAWMHLVESRRGHSKCAKRLPGEQTMQRALEYLQFEANTYERT</sequence>
<dbReference type="PANTHER" id="PTHR42085:SF8">
    <property type="entry name" value="F-BOX DOMAIN-CONTAINING PROTEIN"/>
    <property type="match status" value="1"/>
</dbReference>
<proteinExistence type="predicted"/>
<reference evidence="1" key="1">
    <citation type="journal article" date="2020" name="Stud. Mycol.">
        <title>101 Dothideomycetes genomes: a test case for predicting lifestyles and emergence of pathogens.</title>
        <authorList>
            <person name="Haridas S."/>
            <person name="Albert R."/>
            <person name="Binder M."/>
            <person name="Bloem J."/>
            <person name="Labutti K."/>
            <person name="Salamov A."/>
            <person name="Andreopoulos B."/>
            <person name="Baker S."/>
            <person name="Barry K."/>
            <person name="Bills G."/>
            <person name="Bluhm B."/>
            <person name="Cannon C."/>
            <person name="Castanera R."/>
            <person name="Culley D."/>
            <person name="Daum C."/>
            <person name="Ezra D."/>
            <person name="Gonzalez J."/>
            <person name="Henrissat B."/>
            <person name="Kuo A."/>
            <person name="Liang C."/>
            <person name="Lipzen A."/>
            <person name="Lutzoni F."/>
            <person name="Magnuson J."/>
            <person name="Mondo S."/>
            <person name="Nolan M."/>
            <person name="Ohm R."/>
            <person name="Pangilinan J."/>
            <person name="Park H.-J."/>
            <person name="Ramirez L."/>
            <person name="Alfaro M."/>
            <person name="Sun H."/>
            <person name="Tritt A."/>
            <person name="Yoshinaga Y."/>
            <person name="Zwiers L.-H."/>
            <person name="Turgeon B."/>
            <person name="Goodwin S."/>
            <person name="Spatafora J."/>
            <person name="Crous P."/>
            <person name="Grigoriev I."/>
        </authorList>
    </citation>
    <scope>NUCLEOTIDE SEQUENCE</scope>
    <source>
        <strain evidence="1">CBS 116005</strain>
    </source>
</reference>
<evidence type="ECO:0000313" key="2">
    <source>
        <dbReference type="Proteomes" id="UP000799436"/>
    </source>
</evidence>
<keyword evidence="2" id="KW-1185">Reference proteome</keyword>
<evidence type="ECO:0000313" key="1">
    <source>
        <dbReference type="EMBL" id="KAF2773617.1"/>
    </source>
</evidence>
<organism evidence="1 2">
    <name type="scientific">Teratosphaeria nubilosa</name>
    <dbReference type="NCBI Taxonomy" id="161662"/>
    <lineage>
        <taxon>Eukaryota</taxon>
        <taxon>Fungi</taxon>
        <taxon>Dikarya</taxon>
        <taxon>Ascomycota</taxon>
        <taxon>Pezizomycotina</taxon>
        <taxon>Dothideomycetes</taxon>
        <taxon>Dothideomycetidae</taxon>
        <taxon>Mycosphaerellales</taxon>
        <taxon>Teratosphaeriaceae</taxon>
        <taxon>Teratosphaeria</taxon>
    </lineage>
</organism>
<dbReference type="EMBL" id="ML995810">
    <property type="protein sequence ID" value="KAF2773617.1"/>
    <property type="molecule type" value="Genomic_DNA"/>
</dbReference>
<dbReference type="InterPro" id="IPR038883">
    <property type="entry name" value="AN11006-like"/>
</dbReference>
<dbReference type="OrthoDB" id="62952at2759"/>
<gene>
    <name evidence="1" type="ORF">EJ03DRAFT_102265</name>
</gene>
<name>A0A6G1LL36_9PEZI</name>
<protein>
    <recommendedName>
        <fullName evidence="3">F-box domain-containing protein</fullName>
    </recommendedName>
</protein>
<dbReference type="AlphaFoldDB" id="A0A6G1LL36"/>
<dbReference type="PANTHER" id="PTHR42085">
    <property type="entry name" value="F-BOX DOMAIN-CONTAINING PROTEIN"/>
    <property type="match status" value="1"/>
</dbReference>
<dbReference type="Proteomes" id="UP000799436">
    <property type="component" value="Unassembled WGS sequence"/>
</dbReference>
<evidence type="ECO:0008006" key="3">
    <source>
        <dbReference type="Google" id="ProtNLM"/>
    </source>
</evidence>